<evidence type="ECO:0000313" key="3">
    <source>
        <dbReference type="Proteomes" id="UP000256988"/>
    </source>
</evidence>
<evidence type="ECO:0000313" key="2">
    <source>
        <dbReference type="EMBL" id="RED02885.1"/>
    </source>
</evidence>
<dbReference type="NCBIfam" id="TIGR02293">
    <property type="entry name" value="TAS_TIGR02293"/>
    <property type="match status" value="1"/>
</dbReference>
<protein>
    <submittedName>
        <fullName evidence="2">Putative toxin-antitoxin system antitoxin component (TIGR02293 family)</fullName>
    </submittedName>
</protein>
<sequence>MTTVTSRSTKDYNLAKPTWFLIHVDAGQLSDYDIYKRTTEGFYRHDVDALISAYQPLAHKKITSRIIGKSIRTLQRQNSAGRSERLDALQSAIAFQYAKVLEDAINVFGDQQLAEQWLSRPCKYLDGDIPLDVIHNPMGFQAVEDYLERIKYGVYQ</sequence>
<evidence type="ECO:0000259" key="1">
    <source>
        <dbReference type="Pfam" id="PF09722"/>
    </source>
</evidence>
<dbReference type="RefSeq" id="WP_042135426.1">
    <property type="nucleotide sequence ID" value="NZ_QRDL01000004.1"/>
</dbReference>
<comment type="caution">
    <text evidence="2">The sequence shown here is derived from an EMBL/GenBank/DDBJ whole genome shotgun (WGS) entry which is preliminary data.</text>
</comment>
<name>A0A3D9EKH6_ECTOL</name>
<feature type="domain" description="Antitoxin Xre/MbcA/ParS-like toxin-binding" evidence="1">
    <location>
        <begin position="104"/>
        <end position="153"/>
    </location>
</feature>
<proteinExistence type="predicted"/>
<gene>
    <name evidence="2" type="ORF">DFO60_2919</name>
</gene>
<dbReference type="InterPro" id="IPR024467">
    <property type="entry name" value="Xre/MbcA/ParS-like_toxin-bd"/>
</dbReference>
<organism evidence="2 3">
    <name type="scientific">Ectopseudomonas oleovorans</name>
    <name type="common">Pseudomonas oleovorans</name>
    <dbReference type="NCBI Taxonomy" id="301"/>
    <lineage>
        <taxon>Bacteria</taxon>
        <taxon>Pseudomonadati</taxon>
        <taxon>Pseudomonadota</taxon>
        <taxon>Gammaproteobacteria</taxon>
        <taxon>Pseudomonadales</taxon>
        <taxon>Pseudomonadaceae</taxon>
        <taxon>Ectopseudomonas</taxon>
    </lineage>
</organism>
<reference evidence="2 3" key="1">
    <citation type="submission" date="2018-07" db="EMBL/GenBank/DDBJ databases">
        <title>Genome sequencing of rice bacterial endophytes.</title>
        <authorList>
            <person name="Venturi V."/>
        </authorList>
    </citation>
    <scope>NUCLEOTIDE SEQUENCE [LARGE SCALE GENOMIC DNA]</scope>
    <source>
        <strain evidence="2 3">AG1002</strain>
    </source>
</reference>
<dbReference type="AlphaFoldDB" id="A0A3D9EKH6"/>
<accession>A0A3D9EKH6</accession>
<dbReference type="EMBL" id="QRDL01000004">
    <property type="protein sequence ID" value="RED02885.1"/>
    <property type="molecule type" value="Genomic_DNA"/>
</dbReference>
<dbReference type="Proteomes" id="UP000256988">
    <property type="component" value="Unassembled WGS sequence"/>
</dbReference>
<dbReference type="InterPro" id="IPR011979">
    <property type="entry name" value="Antitox_Xre"/>
</dbReference>
<dbReference type="Pfam" id="PF09722">
    <property type="entry name" value="Xre_MbcA_ParS_C"/>
    <property type="match status" value="1"/>
</dbReference>